<evidence type="ECO:0000313" key="1">
    <source>
        <dbReference type="EMBL" id="QQO09856.1"/>
    </source>
</evidence>
<gene>
    <name evidence="1" type="ORF">JFL75_02805</name>
</gene>
<reference evidence="1" key="1">
    <citation type="submission" date="2021-01" db="EMBL/GenBank/DDBJ databases">
        <title>Description of Breznakiella homolactica.</title>
        <authorList>
            <person name="Song Y."/>
            <person name="Brune A."/>
        </authorList>
    </citation>
    <scope>NUCLEOTIDE SEQUENCE</scope>
    <source>
        <strain evidence="1">RmG30</strain>
    </source>
</reference>
<dbReference type="KEGG" id="bhc:JFL75_02805"/>
<dbReference type="AlphaFoldDB" id="A0A7T7XP15"/>
<dbReference type="Proteomes" id="UP000595917">
    <property type="component" value="Chromosome"/>
</dbReference>
<evidence type="ECO:0000313" key="2">
    <source>
        <dbReference type="Proteomes" id="UP000595917"/>
    </source>
</evidence>
<dbReference type="EMBL" id="CP067089">
    <property type="protein sequence ID" value="QQO09856.1"/>
    <property type="molecule type" value="Genomic_DNA"/>
</dbReference>
<dbReference type="RefSeq" id="WP_215627160.1">
    <property type="nucleotide sequence ID" value="NZ_CP067089.2"/>
</dbReference>
<accession>A0A7T7XP15</accession>
<proteinExistence type="predicted"/>
<organism evidence="1 2">
    <name type="scientific">Breznakiella homolactica</name>
    <dbReference type="NCBI Taxonomy" id="2798577"/>
    <lineage>
        <taxon>Bacteria</taxon>
        <taxon>Pseudomonadati</taxon>
        <taxon>Spirochaetota</taxon>
        <taxon>Spirochaetia</taxon>
        <taxon>Spirochaetales</taxon>
        <taxon>Breznakiellaceae</taxon>
        <taxon>Breznakiella</taxon>
    </lineage>
</organism>
<sequence>MIIYVISSKRSIDFGLDARTASSVVLVSPDSLSRHNPCPEDISYLDAGDYPGPDIKKAAALLKRRSNGAPWGILDIKGAVDDPAAWFFEGASDYIGPKLFKAGIDKKRFRNITAFAGGQDRAPGGEASRDVGIPKNTAAKIIPSKFTRWEDIRANEVVPFFFLFVSLSSQTNLRSRIGEHAYNLLRTRLRSYLQQTFKKAEALLWMETETNSLFLIPSRSVYAKNAVTASLKSLLGSPLVTFESLGLTNIPVSFTFALHYGKTPFRAPGKTGTVVSDAVNFIFHLGTKHAERDRLTVSEDVPMEAIPEQLRDMFITAGTFEGRAIIRSRRFIQGGK</sequence>
<keyword evidence="2" id="KW-1185">Reference proteome</keyword>
<protein>
    <submittedName>
        <fullName evidence="1">Uncharacterized protein</fullName>
    </submittedName>
</protein>
<name>A0A7T7XP15_9SPIR</name>